<keyword evidence="4" id="KW-0408">Iron</keyword>
<protein>
    <submittedName>
        <fullName evidence="5">Uncharacterized protein</fullName>
    </submittedName>
</protein>
<reference evidence="5 6" key="1">
    <citation type="journal article" date="2024" name="Front Chem Biol">
        <title>Unveiling the potential of Daldinia eschscholtzii MFLUCC 19-0629 through bioactivity and bioinformatics studies for enhanced sustainable agriculture production.</title>
        <authorList>
            <person name="Brooks S."/>
            <person name="Weaver J.A."/>
            <person name="Klomchit A."/>
            <person name="Alharthi S.A."/>
            <person name="Onlamun T."/>
            <person name="Nurani R."/>
            <person name="Vong T.K."/>
            <person name="Alberti F."/>
            <person name="Greco C."/>
        </authorList>
    </citation>
    <scope>NUCLEOTIDE SEQUENCE [LARGE SCALE GENOMIC DNA]</scope>
    <source>
        <strain evidence="5">MFLUCC 19-0629</strain>
    </source>
</reference>
<name>A0AAX6M834_9PEZI</name>
<dbReference type="Pfam" id="PF03055">
    <property type="entry name" value="RPE65"/>
    <property type="match status" value="1"/>
</dbReference>
<dbReference type="Proteomes" id="UP001369815">
    <property type="component" value="Unassembled WGS sequence"/>
</dbReference>
<evidence type="ECO:0000256" key="1">
    <source>
        <dbReference type="ARBA" id="ARBA00001954"/>
    </source>
</evidence>
<dbReference type="AlphaFoldDB" id="A0AAX6M834"/>
<keyword evidence="6" id="KW-1185">Reference proteome</keyword>
<comment type="cofactor">
    <cofactor evidence="1">
        <name>Fe(2+)</name>
        <dbReference type="ChEBI" id="CHEBI:29033"/>
    </cofactor>
</comment>
<accession>A0AAX6M834</accession>
<organism evidence="5 6">
    <name type="scientific">Daldinia eschscholtzii</name>
    <dbReference type="NCBI Taxonomy" id="292717"/>
    <lineage>
        <taxon>Eukaryota</taxon>
        <taxon>Fungi</taxon>
        <taxon>Dikarya</taxon>
        <taxon>Ascomycota</taxon>
        <taxon>Pezizomycotina</taxon>
        <taxon>Sordariomycetes</taxon>
        <taxon>Xylariomycetidae</taxon>
        <taxon>Xylariales</taxon>
        <taxon>Hypoxylaceae</taxon>
        <taxon>Daldinia</taxon>
    </lineage>
</organism>
<keyword evidence="3" id="KW-0479">Metal-binding</keyword>
<evidence type="ECO:0000256" key="2">
    <source>
        <dbReference type="ARBA" id="ARBA00006787"/>
    </source>
</evidence>
<evidence type="ECO:0000313" key="5">
    <source>
        <dbReference type="EMBL" id="KAK6948362.1"/>
    </source>
</evidence>
<dbReference type="EMBL" id="JBANMG010000010">
    <property type="protein sequence ID" value="KAK6948362.1"/>
    <property type="molecule type" value="Genomic_DNA"/>
</dbReference>
<sequence>MIGFYCTSEVQKPTELDIEGTIPLWLSVSLYRGASATWDVGNFTAEHWFDGFGLNHRFEIADGKVTYRSRNASDELMDFFQETGRYPDGYFAVDPCKVILGALETKFRNRNHGPCSK</sequence>
<proteinExistence type="inferred from homology"/>
<dbReference type="GO" id="GO:0016702">
    <property type="term" value="F:oxidoreductase activity, acting on single donors with incorporation of molecular oxygen, incorporation of two atoms of oxygen"/>
    <property type="evidence" value="ECO:0007669"/>
    <property type="project" value="InterPro"/>
</dbReference>
<evidence type="ECO:0000256" key="4">
    <source>
        <dbReference type="ARBA" id="ARBA00023004"/>
    </source>
</evidence>
<dbReference type="InterPro" id="IPR004294">
    <property type="entry name" value="Carotenoid_Oase"/>
</dbReference>
<gene>
    <name evidence="5" type="ORF">Daesc_010128</name>
</gene>
<dbReference type="GO" id="GO:0046872">
    <property type="term" value="F:metal ion binding"/>
    <property type="evidence" value="ECO:0007669"/>
    <property type="project" value="UniProtKB-KW"/>
</dbReference>
<comment type="similarity">
    <text evidence="2">Belongs to the carotenoid oxygenase family.</text>
</comment>
<comment type="caution">
    <text evidence="5">The sequence shown here is derived from an EMBL/GenBank/DDBJ whole genome shotgun (WGS) entry which is preliminary data.</text>
</comment>
<evidence type="ECO:0000256" key="3">
    <source>
        <dbReference type="ARBA" id="ARBA00022723"/>
    </source>
</evidence>
<evidence type="ECO:0000313" key="6">
    <source>
        <dbReference type="Proteomes" id="UP001369815"/>
    </source>
</evidence>